<reference evidence="3 4" key="1">
    <citation type="submission" date="2022-03" db="EMBL/GenBank/DDBJ databases">
        <title>Novel taxa within the pig intestine.</title>
        <authorList>
            <person name="Wylensek D."/>
            <person name="Bishof K."/>
            <person name="Afrizal A."/>
            <person name="Clavel T."/>
        </authorList>
    </citation>
    <scope>NUCLEOTIDE SEQUENCE [LARGE SCALE GENOMIC DNA]</scope>
    <source>
        <strain evidence="3 4">CLA-KB-P133</strain>
    </source>
</reference>
<protein>
    <recommendedName>
        <fullName evidence="5">NADP-dependent oxidoreductase domain-containing protein</fullName>
    </recommendedName>
</protein>
<sequence length="100" mass="10950">MNQYESNSLHPADHVIPFCQAHDIVVQAWGPLGQGQGGLFTNPIVTQISGKHHKTPAQIILRFSLQKGIGIISKSVHLERTKQNLDLVAAHTPFIATHVV</sequence>
<evidence type="ECO:0000256" key="2">
    <source>
        <dbReference type="ARBA" id="ARBA00023002"/>
    </source>
</evidence>
<keyword evidence="2" id="KW-0560">Oxidoreductase</keyword>
<dbReference type="Proteomes" id="UP001286174">
    <property type="component" value="Unassembled WGS sequence"/>
</dbReference>
<dbReference type="EMBL" id="JALBUR010000003">
    <property type="protein sequence ID" value="MDX8418880.1"/>
    <property type="molecule type" value="Genomic_DNA"/>
</dbReference>
<dbReference type="GO" id="GO:0016616">
    <property type="term" value="F:oxidoreductase activity, acting on the CH-OH group of donors, NAD or NADP as acceptor"/>
    <property type="evidence" value="ECO:0007669"/>
    <property type="project" value="UniProtKB-ARBA"/>
</dbReference>
<keyword evidence="1" id="KW-0521">NADP</keyword>
<dbReference type="Gene3D" id="3.20.20.100">
    <property type="entry name" value="NADP-dependent oxidoreductase domain"/>
    <property type="match status" value="1"/>
</dbReference>
<dbReference type="RefSeq" id="WP_277652803.1">
    <property type="nucleotide sequence ID" value="NZ_JALBUR010000003.1"/>
</dbReference>
<dbReference type="AlphaFoldDB" id="A0AB35U0C6"/>
<comment type="caution">
    <text evidence="3">The sequence shown here is derived from an EMBL/GenBank/DDBJ whole genome shotgun (WGS) entry which is preliminary data.</text>
</comment>
<keyword evidence="4" id="KW-1185">Reference proteome</keyword>
<gene>
    <name evidence="3" type="ORF">MOZ60_02085</name>
</gene>
<dbReference type="PANTHER" id="PTHR43827:SF3">
    <property type="entry name" value="NADP-DEPENDENT OXIDOREDUCTASE DOMAIN-CONTAINING PROTEIN"/>
    <property type="match status" value="1"/>
</dbReference>
<dbReference type="SUPFAM" id="SSF51430">
    <property type="entry name" value="NAD(P)-linked oxidoreductase"/>
    <property type="match status" value="1"/>
</dbReference>
<dbReference type="PANTHER" id="PTHR43827">
    <property type="entry name" value="2,5-DIKETO-D-GLUCONIC ACID REDUCTASE"/>
    <property type="match status" value="1"/>
</dbReference>
<evidence type="ECO:0000313" key="3">
    <source>
        <dbReference type="EMBL" id="MDX8418880.1"/>
    </source>
</evidence>
<evidence type="ECO:0008006" key="5">
    <source>
        <dbReference type="Google" id="ProtNLM"/>
    </source>
</evidence>
<dbReference type="InterPro" id="IPR020471">
    <property type="entry name" value="AKR"/>
</dbReference>
<proteinExistence type="predicted"/>
<name>A0AB35U0C6_9FIRM</name>
<accession>A0AB35U0C6</accession>
<dbReference type="InterPro" id="IPR036812">
    <property type="entry name" value="NAD(P)_OxRdtase_dom_sf"/>
</dbReference>
<evidence type="ECO:0000313" key="4">
    <source>
        <dbReference type="Proteomes" id="UP001286174"/>
    </source>
</evidence>
<organism evidence="3 4">
    <name type="scientific">Grylomicrobium aquisgranensis</name>
    <dbReference type="NCBI Taxonomy" id="2926318"/>
    <lineage>
        <taxon>Bacteria</taxon>
        <taxon>Bacillati</taxon>
        <taxon>Bacillota</taxon>
        <taxon>Erysipelotrichia</taxon>
        <taxon>Erysipelotrichales</taxon>
        <taxon>Erysipelotrichaceae</taxon>
        <taxon>Grylomicrobium</taxon>
    </lineage>
</organism>
<evidence type="ECO:0000256" key="1">
    <source>
        <dbReference type="ARBA" id="ARBA00022857"/>
    </source>
</evidence>